<reference evidence="2 3" key="1">
    <citation type="submission" date="2020-08" db="EMBL/GenBank/DDBJ databases">
        <title>Genomic Encyclopedia of Type Strains, Phase IV (KMG-IV): sequencing the most valuable type-strain genomes for metagenomic binning, comparative biology and taxonomic classification.</title>
        <authorList>
            <person name="Goeker M."/>
        </authorList>
    </citation>
    <scope>NUCLEOTIDE SEQUENCE [LARGE SCALE GENOMIC DNA]</scope>
    <source>
        <strain evidence="2 3">DSM 22359</strain>
    </source>
</reference>
<dbReference type="AlphaFoldDB" id="A0A840UNB8"/>
<protein>
    <recommendedName>
        <fullName evidence="1">DUF7210 domain-containing protein</fullName>
    </recommendedName>
</protein>
<comment type="caution">
    <text evidence="2">The sequence shown here is derived from an EMBL/GenBank/DDBJ whole genome shotgun (WGS) entry which is preliminary data.</text>
</comment>
<keyword evidence="3" id="KW-1185">Reference proteome</keyword>
<gene>
    <name evidence="2" type="ORF">HNR38_002838</name>
</gene>
<evidence type="ECO:0000259" key="1">
    <source>
        <dbReference type="Pfam" id="PF23843"/>
    </source>
</evidence>
<feature type="domain" description="DUF7210" evidence="1">
    <location>
        <begin position="13"/>
        <end position="50"/>
    </location>
</feature>
<dbReference type="Pfam" id="PF23843">
    <property type="entry name" value="DUF7210"/>
    <property type="match status" value="1"/>
</dbReference>
<proteinExistence type="predicted"/>
<accession>A0A840UNB8</accession>
<dbReference type="EMBL" id="JACHFE010000008">
    <property type="protein sequence ID" value="MBB5322337.1"/>
    <property type="molecule type" value="Genomic_DNA"/>
</dbReference>
<dbReference type="Proteomes" id="UP000591735">
    <property type="component" value="Unassembled WGS sequence"/>
</dbReference>
<sequence length="50" mass="5711">MTKPTQQAAPDLVEVELKKAHRHKGKDYPAGESIEVTKVQAERLKRREVI</sequence>
<evidence type="ECO:0000313" key="2">
    <source>
        <dbReference type="EMBL" id="MBB5322337.1"/>
    </source>
</evidence>
<dbReference type="RefSeq" id="WP_183705432.1">
    <property type="nucleotide sequence ID" value="NZ_JACHFE010000008.1"/>
</dbReference>
<name>A0A840UNB8_9GAMM</name>
<organism evidence="2 3">
    <name type="scientific">Marinobacter oulmenensis</name>
    <dbReference type="NCBI Taxonomy" id="643747"/>
    <lineage>
        <taxon>Bacteria</taxon>
        <taxon>Pseudomonadati</taxon>
        <taxon>Pseudomonadota</taxon>
        <taxon>Gammaproteobacteria</taxon>
        <taxon>Pseudomonadales</taxon>
        <taxon>Marinobacteraceae</taxon>
        <taxon>Marinobacter</taxon>
    </lineage>
</organism>
<dbReference type="InterPro" id="IPR055634">
    <property type="entry name" value="DUF7210"/>
</dbReference>
<evidence type="ECO:0000313" key="3">
    <source>
        <dbReference type="Proteomes" id="UP000591735"/>
    </source>
</evidence>